<keyword evidence="2" id="KW-1185">Reference proteome</keyword>
<evidence type="ECO:0000313" key="1">
    <source>
        <dbReference type="EMBL" id="KAL0466204.1"/>
    </source>
</evidence>
<comment type="caution">
    <text evidence="1">The sequence shown here is derived from an EMBL/GenBank/DDBJ whole genome shotgun (WGS) entry which is preliminary data.</text>
</comment>
<gene>
    <name evidence="1" type="ORF">QR685DRAFT_575381</name>
</gene>
<reference evidence="1 2" key="1">
    <citation type="submission" date="2023-09" db="EMBL/GenBank/DDBJ databases">
        <title>Multi-omics analysis of a traditional fermented food reveals byproduct-associated fungal strains for waste-to-food upcycling.</title>
        <authorList>
            <consortium name="Lawrence Berkeley National Laboratory"/>
            <person name="Rekdal V.M."/>
            <person name="Villalobos-Escobedo J.M."/>
            <person name="Rodriguez-Valeron N."/>
            <person name="Garcia M.O."/>
            <person name="Vasquez D.P."/>
            <person name="Damayanti I."/>
            <person name="Sorensen P.M."/>
            <person name="Baidoo E.E."/>
            <person name="De Carvalho A.C."/>
            <person name="Riley R."/>
            <person name="Lipzen A."/>
            <person name="He G."/>
            <person name="Yan M."/>
            <person name="Haridas S."/>
            <person name="Daum C."/>
            <person name="Yoshinaga Y."/>
            <person name="Ng V."/>
            <person name="Grigoriev I.V."/>
            <person name="Munk R."/>
            <person name="Nuraida L."/>
            <person name="Wijaya C.H."/>
            <person name="Morales P.-C."/>
            <person name="Keasling J.D."/>
        </authorList>
    </citation>
    <scope>NUCLEOTIDE SEQUENCE [LARGE SCALE GENOMIC DNA]</scope>
    <source>
        <strain evidence="1 2">FGSC 2613</strain>
    </source>
</reference>
<sequence length="225" mass="25379">MGFHDSSITKEQEDVTRVVDFSHVASSQATETLLSLHTATRLTVTSPSRANTLHIFHSHFKMSAENRSQDSYETIKERIKLNMLAIVLEDILVVAPEHVDTPEKVARAYITAREEAVHGYYEHLCLGNPQPEVLVEAAVEWATAIQLWMKFVGRDVEMCPALVFRAECEEHLTRPSEAWLHHSYPHPQLSPCKLQYVSLLSFLMVTAELRTKLISFGGVPAIESV</sequence>
<accession>A0ABR3D0L9</accession>
<dbReference type="Proteomes" id="UP001451303">
    <property type="component" value="Unassembled WGS sequence"/>
</dbReference>
<dbReference type="EMBL" id="JAVLET010000013">
    <property type="protein sequence ID" value="KAL0466204.1"/>
    <property type="molecule type" value="Genomic_DNA"/>
</dbReference>
<evidence type="ECO:0000313" key="2">
    <source>
        <dbReference type="Proteomes" id="UP001451303"/>
    </source>
</evidence>
<organism evidence="1 2">
    <name type="scientific">Neurospora intermedia</name>
    <dbReference type="NCBI Taxonomy" id="5142"/>
    <lineage>
        <taxon>Eukaryota</taxon>
        <taxon>Fungi</taxon>
        <taxon>Dikarya</taxon>
        <taxon>Ascomycota</taxon>
        <taxon>Pezizomycotina</taxon>
        <taxon>Sordariomycetes</taxon>
        <taxon>Sordariomycetidae</taxon>
        <taxon>Sordariales</taxon>
        <taxon>Sordariaceae</taxon>
        <taxon>Neurospora</taxon>
    </lineage>
</organism>
<name>A0ABR3D0L9_NEUIN</name>
<protein>
    <submittedName>
        <fullName evidence="1">Uncharacterized protein</fullName>
    </submittedName>
</protein>
<proteinExistence type="predicted"/>